<keyword evidence="2" id="KW-1185">Reference proteome</keyword>
<gene>
    <name evidence="1" type="ORF">FBU59_003304</name>
</gene>
<organism evidence="1 2">
    <name type="scientific">Linderina macrospora</name>
    <dbReference type="NCBI Taxonomy" id="4868"/>
    <lineage>
        <taxon>Eukaryota</taxon>
        <taxon>Fungi</taxon>
        <taxon>Fungi incertae sedis</taxon>
        <taxon>Zoopagomycota</taxon>
        <taxon>Kickxellomycotina</taxon>
        <taxon>Kickxellomycetes</taxon>
        <taxon>Kickxellales</taxon>
        <taxon>Kickxellaceae</taxon>
        <taxon>Linderina</taxon>
    </lineage>
</organism>
<dbReference type="EMBL" id="JANBPW010002068">
    <property type="protein sequence ID" value="KAJ1942083.1"/>
    <property type="molecule type" value="Genomic_DNA"/>
</dbReference>
<proteinExistence type="predicted"/>
<protein>
    <submittedName>
        <fullName evidence="1">Uncharacterized protein</fullName>
    </submittedName>
</protein>
<evidence type="ECO:0000313" key="1">
    <source>
        <dbReference type="EMBL" id="KAJ1942083.1"/>
    </source>
</evidence>
<accession>A0ACC1J8V8</accession>
<sequence length="254" mass="29017">RQQFERVMLDHIDGDFLIPPRMTIKSGFPMLARFTFVPMRGEDKDFLHYRTKDGMVEEDVLVIVRMLTNEPIPKRWRIALPLNLNTTMLHTSRGMFFSGENVSPELKSIYQQRVSFYNKHIRINTNKKQSGVENQRLDDLAAGHSSNDTSVRSDSNDFAKGPDDSNLKRNLITPSVISQILHSKPDDPLPPELLYEPIPDDPAGRLYEVRSNPETEGDKKMAIYFTIRVKTRPAPGSHVVSALPHPILSFITTY</sequence>
<feature type="non-terminal residue" evidence="1">
    <location>
        <position position="1"/>
    </location>
</feature>
<name>A0ACC1J8V8_9FUNG</name>
<dbReference type="Proteomes" id="UP001150603">
    <property type="component" value="Unassembled WGS sequence"/>
</dbReference>
<evidence type="ECO:0000313" key="2">
    <source>
        <dbReference type="Proteomes" id="UP001150603"/>
    </source>
</evidence>
<reference evidence="1" key="1">
    <citation type="submission" date="2022-07" db="EMBL/GenBank/DDBJ databases">
        <title>Phylogenomic reconstructions and comparative analyses of Kickxellomycotina fungi.</title>
        <authorList>
            <person name="Reynolds N.K."/>
            <person name="Stajich J.E."/>
            <person name="Barry K."/>
            <person name="Grigoriev I.V."/>
            <person name="Crous P."/>
            <person name="Smith M.E."/>
        </authorList>
    </citation>
    <scope>NUCLEOTIDE SEQUENCE</scope>
    <source>
        <strain evidence="1">NRRL 5244</strain>
    </source>
</reference>
<comment type="caution">
    <text evidence="1">The sequence shown here is derived from an EMBL/GenBank/DDBJ whole genome shotgun (WGS) entry which is preliminary data.</text>
</comment>